<dbReference type="OrthoDB" id="4672515at2759"/>
<protein>
    <submittedName>
        <fullName evidence="1">Uncharacterized protein</fullName>
    </submittedName>
</protein>
<dbReference type="EMBL" id="DS027046">
    <property type="protein sequence ID" value="EAW13734.1"/>
    <property type="molecule type" value="Genomic_DNA"/>
</dbReference>
<dbReference type="AlphaFoldDB" id="A1C8U7"/>
<organism evidence="1 2">
    <name type="scientific">Aspergillus clavatus (strain ATCC 1007 / CBS 513.65 / DSM 816 / NCTC 3887 / NRRL 1 / QM 1276 / 107)</name>
    <dbReference type="NCBI Taxonomy" id="344612"/>
    <lineage>
        <taxon>Eukaryota</taxon>
        <taxon>Fungi</taxon>
        <taxon>Dikarya</taxon>
        <taxon>Ascomycota</taxon>
        <taxon>Pezizomycotina</taxon>
        <taxon>Eurotiomycetes</taxon>
        <taxon>Eurotiomycetidae</taxon>
        <taxon>Eurotiales</taxon>
        <taxon>Aspergillaceae</taxon>
        <taxon>Aspergillus</taxon>
        <taxon>Aspergillus subgen. Fumigati</taxon>
    </lineage>
</organism>
<dbReference type="HOGENOM" id="CLU_1695067_0_0_1"/>
<evidence type="ECO:0000313" key="1">
    <source>
        <dbReference type="EMBL" id="EAW13734.1"/>
    </source>
</evidence>
<accession>A1C8U7</accession>
<name>A1C8U7_ASPCL</name>
<dbReference type="VEuPathDB" id="FungiDB:ACLA_044540"/>
<sequence length="155" mass="16809">MDSDTDYADFVSCGKTAENRMFEFWADIINGFFPFQANTFPSPAYLFANGASPGEQRACLTAMLSSGALAKIIHLIVAPSPVPDRSAAYAWADKEAELRPALAAAFFALPNREKRGIYGLIAIGDFVRLYEYTLAAGATSDVDDASHSHGQEYVI</sequence>
<keyword evidence="2" id="KW-1185">Reference proteome</keyword>
<dbReference type="GeneID" id="4707285"/>
<gene>
    <name evidence="1" type="ORF">ACLA_044540</name>
</gene>
<evidence type="ECO:0000313" key="2">
    <source>
        <dbReference type="Proteomes" id="UP000006701"/>
    </source>
</evidence>
<dbReference type="RefSeq" id="XP_001275160.1">
    <property type="nucleotide sequence ID" value="XM_001275159.1"/>
</dbReference>
<dbReference type="KEGG" id="act:ACLA_044540"/>
<proteinExistence type="predicted"/>
<reference evidence="1 2" key="1">
    <citation type="journal article" date="2008" name="PLoS Genet.">
        <title>Genomic islands in the pathogenic filamentous fungus Aspergillus fumigatus.</title>
        <authorList>
            <person name="Fedorova N.D."/>
            <person name="Khaldi N."/>
            <person name="Joardar V.S."/>
            <person name="Maiti R."/>
            <person name="Amedeo P."/>
            <person name="Anderson M.J."/>
            <person name="Crabtree J."/>
            <person name="Silva J.C."/>
            <person name="Badger J.H."/>
            <person name="Albarraq A."/>
            <person name="Angiuoli S."/>
            <person name="Bussey H."/>
            <person name="Bowyer P."/>
            <person name="Cotty P.J."/>
            <person name="Dyer P.S."/>
            <person name="Egan A."/>
            <person name="Galens K."/>
            <person name="Fraser-Liggett C.M."/>
            <person name="Haas B.J."/>
            <person name="Inman J.M."/>
            <person name="Kent R."/>
            <person name="Lemieux S."/>
            <person name="Malavazi I."/>
            <person name="Orvis J."/>
            <person name="Roemer T."/>
            <person name="Ronning C.M."/>
            <person name="Sundaram J.P."/>
            <person name="Sutton G."/>
            <person name="Turner G."/>
            <person name="Venter J.C."/>
            <person name="White O.R."/>
            <person name="Whitty B.R."/>
            <person name="Youngman P."/>
            <person name="Wolfe K.H."/>
            <person name="Goldman G.H."/>
            <person name="Wortman J.R."/>
            <person name="Jiang B."/>
            <person name="Denning D.W."/>
            <person name="Nierman W.C."/>
        </authorList>
    </citation>
    <scope>NUCLEOTIDE SEQUENCE [LARGE SCALE GENOMIC DNA]</scope>
    <source>
        <strain evidence="2">ATCC 1007 / CBS 513.65 / DSM 816 / NCTC 3887 / NRRL 1</strain>
    </source>
</reference>
<dbReference type="Proteomes" id="UP000006701">
    <property type="component" value="Unassembled WGS sequence"/>
</dbReference>